<feature type="compositionally biased region" description="Basic and acidic residues" evidence="1">
    <location>
        <begin position="59"/>
        <end position="69"/>
    </location>
</feature>
<feature type="transmembrane region" description="Helical" evidence="2">
    <location>
        <begin position="456"/>
        <end position="476"/>
    </location>
</feature>
<evidence type="ECO:0000313" key="5">
    <source>
        <dbReference type="Proteomes" id="UP000271974"/>
    </source>
</evidence>
<evidence type="ECO:0000256" key="2">
    <source>
        <dbReference type="SAM" id="Phobius"/>
    </source>
</evidence>
<accession>A0A3S0ZT94</accession>
<sequence>MPSDKHDKNHSNKKLESLTVAELKHILRGYGRTPKGRKSVLIGRIQDHIKQSSVPVTEMARKHSADKSSHTSTAASSSSSTSAGTARQRNKSQTNGSRMLHTSPSEVQFKRLRDLVHAEKRERESIVLWRKPLVTLQYFGLESFMLLSALGNRMYKRKVAVMLTLVLMLVAYTVYSMEGPHQQIVQSVEKKFLWYAYWVGLGILSSVGLGTGLHTFLLYLGPHIATVTLAAFECNSVDFPEPPYPNEIKCPVNAEPREMTLWTIMSKVRVEAIMWGAGTAIGELPPYFMARAARLSGADLEDDEFEEIEELLHEKKKHPEEMGFMEKAKLSVHNLVQRVGFFGILACASIPNPLFDLAGITCGHFLIPFWTFFGATLIGKAVIKMHIQKLFVIFLFSAHHVQKVVKLIGLIPYLGPQAQKPFQTYLETQKSKLHHKPGAGEAEEGGNILSWCFEKLVLVMVVYFVLSIFNSMAQSYHKRISKEKRTKKGERAH</sequence>
<feature type="region of interest" description="Disordered" evidence="1">
    <location>
        <begin position="52"/>
        <end position="103"/>
    </location>
</feature>
<protein>
    <recommendedName>
        <fullName evidence="3">SAP domain-containing protein</fullName>
    </recommendedName>
</protein>
<dbReference type="SUPFAM" id="SSF68906">
    <property type="entry name" value="SAP domain"/>
    <property type="match status" value="1"/>
</dbReference>
<dbReference type="OrthoDB" id="2016540at2759"/>
<dbReference type="EMBL" id="RQTK01000293">
    <property type="protein sequence ID" value="RUS82273.1"/>
    <property type="molecule type" value="Genomic_DNA"/>
</dbReference>
<dbReference type="Pfam" id="PF02037">
    <property type="entry name" value="SAP"/>
    <property type="match status" value="1"/>
</dbReference>
<dbReference type="PROSITE" id="PS50800">
    <property type="entry name" value="SAP"/>
    <property type="match status" value="1"/>
</dbReference>
<dbReference type="STRING" id="188477.A0A3S0ZT94"/>
<dbReference type="InterPro" id="IPR003034">
    <property type="entry name" value="SAP_dom"/>
</dbReference>
<dbReference type="Gene3D" id="1.10.720.30">
    <property type="entry name" value="SAP domain"/>
    <property type="match status" value="1"/>
</dbReference>
<feature type="transmembrane region" description="Helical" evidence="2">
    <location>
        <begin position="195"/>
        <end position="220"/>
    </location>
</feature>
<reference evidence="4 5" key="1">
    <citation type="submission" date="2019-01" db="EMBL/GenBank/DDBJ databases">
        <title>A draft genome assembly of the solar-powered sea slug Elysia chlorotica.</title>
        <authorList>
            <person name="Cai H."/>
            <person name="Li Q."/>
            <person name="Fang X."/>
            <person name="Li J."/>
            <person name="Curtis N.E."/>
            <person name="Altenburger A."/>
            <person name="Shibata T."/>
            <person name="Feng M."/>
            <person name="Maeda T."/>
            <person name="Schwartz J.A."/>
            <person name="Shigenobu S."/>
            <person name="Lundholm N."/>
            <person name="Nishiyama T."/>
            <person name="Yang H."/>
            <person name="Hasebe M."/>
            <person name="Li S."/>
            <person name="Pierce S.K."/>
            <person name="Wang J."/>
        </authorList>
    </citation>
    <scope>NUCLEOTIDE SEQUENCE [LARGE SCALE GENOMIC DNA]</scope>
    <source>
        <strain evidence="4">EC2010</strain>
        <tissue evidence="4">Whole organism of an adult</tissue>
    </source>
</reference>
<name>A0A3S0ZT94_ELYCH</name>
<feature type="transmembrane region" description="Helical" evidence="2">
    <location>
        <begin position="390"/>
        <end position="414"/>
    </location>
</feature>
<feature type="transmembrane region" description="Helical" evidence="2">
    <location>
        <begin position="159"/>
        <end position="175"/>
    </location>
</feature>
<evidence type="ECO:0000259" key="3">
    <source>
        <dbReference type="PROSITE" id="PS50800"/>
    </source>
</evidence>
<keyword evidence="2" id="KW-0812">Transmembrane</keyword>
<comment type="caution">
    <text evidence="4">The sequence shown here is derived from an EMBL/GenBank/DDBJ whole genome shotgun (WGS) entry which is preliminary data.</text>
</comment>
<dbReference type="AlphaFoldDB" id="A0A3S0ZT94"/>
<keyword evidence="5" id="KW-1185">Reference proteome</keyword>
<keyword evidence="2" id="KW-0472">Membrane</keyword>
<organism evidence="4 5">
    <name type="scientific">Elysia chlorotica</name>
    <name type="common">Eastern emerald elysia</name>
    <name type="synonym">Sea slug</name>
    <dbReference type="NCBI Taxonomy" id="188477"/>
    <lineage>
        <taxon>Eukaryota</taxon>
        <taxon>Metazoa</taxon>
        <taxon>Spiralia</taxon>
        <taxon>Lophotrochozoa</taxon>
        <taxon>Mollusca</taxon>
        <taxon>Gastropoda</taxon>
        <taxon>Heterobranchia</taxon>
        <taxon>Euthyneura</taxon>
        <taxon>Panpulmonata</taxon>
        <taxon>Sacoglossa</taxon>
        <taxon>Placobranchoidea</taxon>
        <taxon>Plakobranchidae</taxon>
        <taxon>Elysia</taxon>
    </lineage>
</organism>
<feature type="compositionally biased region" description="Polar residues" evidence="1">
    <location>
        <begin position="91"/>
        <end position="103"/>
    </location>
</feature>
<keyword evidence="2" id="KW-1133">Transmembrane helix</keyword>
<feature type="domain" description="SAP" evidence="3">
    <location>
        <begin position="15"/>
        <end position="49"/>
    </location>
</feature>
<evidence type="ECO:0000313" key="4">
    <source>
        <dbReference type="EMBL" id="RUS82273.1"/>
    </source>
</evidence>
<feature type="compositionally biased region" description="Low complexity" evidence="1">
    <location>
        <begin position="70"/>
        <end position="86"/>
    </location>
</feature>
<gene>
    <name evidence="4" type="ORF">EGW08_009951</name>
</gene>
<evidence type="ECO:0000256" key="1">
    <source>
        <dbReference type="SAM" id="MobiDB-lite"/>
    </source>
</evidence>
<feature type="transmembrane region" description="Helical" evidence="2">
    <location>
        <begin position="357"/>
        <end position="378"/>
    </location>
</feature>
<feature type="transmembrane region" description="Helical" evidence="2">
    <location>
        <begin position="335"/>
        <end position="351"/>
    </location>
</feature>
<proteinExistence type="predicted"/>
<dbReference type="InterPro" id="IPR036361">
    <property type="entry name" value="SAP_dom_sf"/>
</dbReference>
<dbReference type="Proteomes" id="UP000271974">
    <property type="component" value="Unassembled WGS sequence"/>
</dbReference>
<dbReference type="SMART" id="SM00513">
    <property type="entry name" value="SAP"/>
    <property type="match status" value="1"/>
</dbReference>